<feature type="region of interest" description="Disordered" evidence="1">
    <location>
        <begin position="168"/>
        <end position="244"/>
    </location>
</feature>
<dbReference type="EMBL" id="JBJQND010000015">
    <property type="protein sequence ID" value="KAL3853830.1"/>
    <property type="molecule type" value="Genomic_DNA"/>
</dbReference>
<protein>
    <submittedName>
        <fullName evidence="2">Uncharacterized protein</fullName>
    </submittedName>
</protein>
<evidence type="ECO:0000313" key="3">
    <source>
        <dbReference type="Proteomes" id="UP001634394"/>
    </source>
</evidence>
<evidence type="ECO:0000313" key="2">
    <source>
        <dbReference type="EMBL" id="KAL3853830.1"/>
    </source>
</evidence>
<comment type="caution">
    <text evidence="2">The sequence shown here is derived from an EMBL/GenBank/DDBJ whole genome shotgun (WGS) entry which is preliminary data.</text>
</comment>
<accession>A0ABD3UXK5</accession>
<feature type="compositionally biased region" description="Polar residues" evidence="1">
    <location>
        <begin position="227"/>
        <end position="244"/>
    </location>
</feature>
<gene>
    <name evidence="2" type="ORF">ACJMK2_017331</name>
</gene>
<name>A0ABD3UXK5_SINWO</name>
<proteinExistence type="predicted"/>
<sequence length="244" mass="28614">MSLGDHVSSKKMKVIFDEYTHRFYTESMLESLERQRNMIARLAEVKNKSEEARLNFSKRQVNAARNIFEMRNEKEVHQHKENLKDHEAHMLVLENLAKEREKRRRPEDDMLGRYGPGTTRPVLDDLIVQQLREMSPVMIRKRKAENILSKRRKMEVYSSTLKTSALFRKARQWRSQSVSPQRTPSPRKSSSRLILPPIAVSMTKDGKQRKFTETSAREPNQEDDPATESTMPTVFITQTLRKNS</sequence>
<organism evidence="2 3">
    <name type="scientific">Sinanodonta woodiana</name>
    <name type="common">Chinese pond mussel</name>
    <name type="synonym">Anodonta woodiana</name>
    <dbReference type="NCBI Taxonomy" id="1069815"/>
    <lineage>
        <taxon>Eukaryota</taxon>
        <taxon>Metazoa</taxon>
        <taxon>Spiralia</taxon>
        <taxon>Lophotrochozoa</taxon>
        <taxon>Mollusca</taxon>
        <taxon>Bivalvia</taxon>
        <taxon>Autobranchia</taxon>
        <taxon>Heteroconchia</taxon>
        <taxon>Palaeoheterodonta</taxon>
        <taxon>Unionida</taxon>
        <taxon>Unionoidea</taxon>
        <taxon>Unionidae</taxon>
        <taxon>Unioninae</taxon>
        <taxon>Sinanodonta</taxon>
    </lineage>
</organism>
<feature type="compositionally biased region" description="Polar residues" evidence="1">
    <location>
        <begin position="173"/>
        <end position="192"/>
    </location>
</feature>
<reference evidence="2 3" key="1">
    <citation type="submission" date="2024-11" db="EMBL/GenBank/DDBJ databases">
        <title>Chromosome-level genome assembly of the freshwater bivalve Anodonta woodiana.</title>
        <authorList>
            <person name="Chen X."/>
        </authorList>
    </citation>
    <scope>NUCLEOTIDE SEQUENCE [LARGE SCALE GENOMIC DNA]</scope>
    <source>
        <strain evidence="2">MN2024</strain>
        <tissue evidence="2">Gills</tissue>
    </source>
</reference>
<keyword evidence="3" id="KW-1185">Reference proteome</keyword>
<evidence type="ECO:0000256" key="1">
    <source>
        <dbReference type="SAM" id="MobiDB-lite"/>
    </source>
</evidence>
<feature type="compositionally biased region" description="Basic and acidic residues" evidence="1">
    <location>
        <begin position="204"/>
        <end position="220"/>
    </location>
</feature>
<dbReference type="AlphaFoldDB" id="A0ABD3UXK5"/>
<dbReference type="Proteomes" id="UP001634394">
    <property type="component" value="Unassembled WGS sequence"/>
</dbReference>